<dbReference type="Proteomes" id="UP000054166">
    <property type="component" value="Unassembled WGS sequence"/>
</dbReference>
<organism evidence="1 2">
    <name type="scientific">Piloderma croceum (strain F 1598)</name>
    <dbReference type="NCBI Taxonomy" id="765440"/>
    <lineage>
        <taxon>Eukaryota</taxon>
        <taxon>Fungi</taxon>
        <taxon>Dikarya</taxon>
        <taxon>Basidiomycota</taxon>
        <taxon>Agaricomycotina</taxon>
        <taxon>Agaricomycetes</taxon>
        <taxon>Agaricomycetidae</taxon>
        <taxon>Atheliales</taxon>
        <taxon>Atheliaceae</taxon>
        <taxon>Piloderma</taxon>
    </lineage>
</organism>
<reference evidence="2" key="2">
    <citation type="submission" date="2015-01" db="EMBL/GenBank/DDBJ databases">
        <title>Evolutionary Origins and Diversification of the Mycorrhizal Mutualists.</title>
        <authorList>
            <consortium name="DOE Joint Genome Institute"/>
            <consortium name="Mycorrhizal Genomics Consortium"/>
            <person name="Kohler A."/>
            <person name="Kuo A."/>
            <person name="Nagy L.G."/>
            <person name="Floudas D."/>
            <person name="Copeland A."/>
            <person name="Barry K.W."/>
            <person name="Cichocki N."/>
            <person name="Veneault-Fourrey C."/>
            <person name="LaButti K."/>
            <person name="Lindquist E.A."/>
            <person name="Lipzen A."/>
            <person name="Lundell T."/>
            <person name="Morin E."/>
            <person name="Murat C."/>
            <person name="Riley R."/>
            <person name="Ohm R."/>
            <person name="Sun H."/>
            <person name="Tunlid A."/>
            <person name="Henrissat B."/>
            <person name="Grigoriev I.V."/>
            <person name="Hibbett D.S."/>
            <person name="Martin F."/>
        </authorList>
    </citation>
    <scope>NUCLEOTIDE SEQUENCE [LARGE SCALE GENOMIC DNA]</scope>
    <source>
        <strain evidence="2">F 1598</strain>
    </source>
</reference>
<dbReference type="EMBL" id="KN832970">
    <property type="protein sequence ID" value="KIM92100.1"/>
    <property type="molecule type" value="Genomic_DNA"/>
</dbReference>
<evidence type="ECO:0000313" key="1">
    <source>
        <dbReference type="EMBL" id="KIM92100.1"/>
    </source>
</evidence>
<reference evidence="1 2" key="1">
    <citation type="submission" date="2014-04" db="EMBL/GenBank/DDBJ databases">
        <authorList>
            <consortium name="DOE Joint Genome Institute"/>
            <person name="Kuo A."/>
            <person name="Tarkka M."/>
            <person name="Buscot F."/>
            <person name="Kohler A."/>
            <person name="Nagy L.G."/>
            <person name="Floudas D."/>
            <person name="Copeland A."/>
            <person name="Barry K.W."/>
            <person name="Cichocki N."/>
            <person name="Veneault-Fourrey C."/>
            <person name="LaButti K."/>
            <person name="Lindquist E.A."/>
            <person name="Lipzen A."/>
            <person name="Lundell T."/>
            <person name="Morin E."/>
            <person name="Murat C."/>
            <person name="Sun H."/>
            <person name="Tunlid A."/>
            <person name="Henrissat B."/>
            <person name="Grigoriev I.V."/>
            <person name="Hibbett D.S."/>
            <person name="Martin F."/>
            <person name="Nordberg H.P."/>
            <person name="Cantor M.N."/>
            <person name="Hua S.X."/>
        </authorList>
    </citation>
    <scope>NUCLEOTIDE SEQUENCE [LARGE SCALE GENOMIC DNA]</scope>
    <source>
        <strain evidence="1 2">F 1598</strain>
    </source>
</reference>
<dbReference type="AlphaFoldDB" id="A0A0C3G7C9"/>
<proteinExistence type="predicted"/>
<dbReference type="HOGENOM" id="CLU_2886592_0_0_1"/>
<protein>
    <submittedName>
        <fullName evidence="1">Uncharacterized protein</fullName>
    </submittedName>
</protein>
<name>A0A0C3G7C9_PILCF</name>
<accession>A0A0C3G7C9</accession>
<dbReference type="InParanoid" id="A0A0C3G7C9"/>
<sequence length="63" mass="6945">MNGPSDSHLPKSVQSVIIGHLCDTENYSFNSNPVHTIGISPGNGPLFRRRLSPGCLRQEPWDN</sequence>
<gene>
    <name evidence="1" type="ORF">PILCRDRAFT_810119</name>
</gene>
<evidence type="ECO:0000313" key="2">
    <source>
        <dbReference type="Proteomes" id="UP000054166"/>
    </source>
</evidence>
<keyword evidence="2" id="KW-1185">Reference proteome</keyword>